<dbReference type="InterPro" id="IPR025460">
    <property type="entry name" value="DUF4280"/>
</dbReference>
<evidence type="ECO:0000256" key="1">
    <source>
        <dbReference type="SAM" id="MobiDB-lite"/>
    </source>
</evidence>
<accession>A0A497V8L5</accession>
<dbReference type="Pfam" id="PF14107">
    <property type="entry name" value="DUF4280"/>
    <property type="match status" value="1"/>
</dbReference>
<dbReference type="EMBL" id="RCCB01000010">
    <property type="protein sequence ID" value="RLJ35224.1"/>
    <property type="molecule type" value="Genomic_DNA"/>
</dbReference>
<keyword evidence="4" id="KW-1185">Reference proteome</keyword>
<gene>
    <name evidence="2" type="ORF">B0G92_0906</name>
    <name evidence="3" type="ORF">CLV50_0599</name>
</gene>
<evidence type="ECO:0000313" key="3">
    <source>
        <dbReference type="EMBL" id="RLJ35224.1"/>
    </source>
</evidence>
<reference evidence="3 5" key="2">
    <citation type="submission" date="2018-10" db="EMBL/GenBank/DDBJ databases">
        <title>Genomic Encyclopedia of Archaeal and Bacterial Type Strains, Phase II (KMG-II): from individual species to whole genera.</title>
        <authorList>
            <person name="Goeker M."/>
        </authorList>
    </citation>
    <scope>NUCLEOTIDE SEQUENCE [LARGE SCALE GENOMIC DNA]</scope>
    <source>
        <strain evidence="3 5">DSM 21886</strain>
    </source>
</reference>
<name>A0A497V8L5_9FLAO</name>
<reference evidence="2 4" key="1">
    <citation type="submission" date="2017-12" db="EMBL/GenBank/DDBJ databases">
        <title>Genomic Encyclopedia of Type Strains, Phase III (KMG-III): the genomes of soil and plant-associated and newly described type strains.</title>
        <authorList>
            <person name="Whitman W."/>
        </authorList>
    </citation>
    <scope>NUCLEOTIDE SEQUENCE [LARGE SCALE GENOMIC DNA]</scope>
    <source>
        <strain evidence="2 4">IP-10</strain>
    </source>
</reference>
<evidence type="ECO:0000313" key="5">
    <source>
        <dbReference type="Proteomes" id="UP000275027"/>
    </source>
</evidence>
<evidence type="ECO:0000313" key="4">
    <source>
        <dbReference type="Proteomes" id="UP000233767"/>
    </source>
</evidence>
<sequence length="528" mass="58676">MATEQHKAQLEKKRAERKEKDSGDSPSEKREVVMHGAKLKCEYAQQLGELKVTSNELRLQDQLWATQGDGNNMINLQFKGTCGHPKWPARNMQPPPCMSVIKLSPWENLGTTEVQNQKVLVKESTITCNPEFNTAVASPIPNVESIAIKPSPLIINAYFAKFELKTEKNVTTFNLTKVDERGLSYGVALVIETVGLAGKKLKVKIKSGVRKVLSDVDTAISFIDLKDIDAITKPENYKNVKAKDEFEVEIGKLASDATLSNKDTFKDKGILKLMLNQKPDDLSFDLAKLIAADASKEALVYVEINCSEPNVEYMGVDSGSGTKNAFLKEEGKYFKIKNKEQAWLTTARKEMEKGVTEATHCNTIINDYHQVNREHKPSGCATITNAWCASFVGWCLTQNSFSAQCDPGAYSYGHTNTRYRNKKVVKDGKTVTLPDHFDDPVWAKTTNGGKLALGSICVVNNKKHVTFAVAKNKEGTHFFGLGGNQGDAVKVSAYSVRNSSVYPIEYTINEEDYELPIYYRELKGESVT</sequence>
<evidence type="ECO:0000313" key="2">
    <source>
        <dbReference type="EMBL" id="PKW29275.1"/>
    </source>
</evidence>
<dbReference type="Proteomes" id="UP000233767">
    <property type="component" value="Unassembled WGS sequence"/>
</dbReference>
<dbReference type="Proteomes" id="UP000275027">
    <property type="component" value="Unassembled WGS sequence"/>
</dbReference>
<dbReference type="EMBL" id="PJND01000007">
    <property type="protein sequence ID" value="PKW29275.1"/>
    <property type="molecule type" value="Genomic_DNA"/>
</dbReference>
<dbReference type="RefSeq" id="WP_101471231.1">
    <property type="nucleotide sequence ID" value="NZ_PJND01000007.1"/>
</dbReference>
<dbReference type="AlphaFoldDB" id="A0A497V8L5"/>
<proteinExistence type="predicted"/>
<organism evidence="3 5">
    <name type="scientific">Flavobacterium lindanitolerans</name>
    <dbReference type="NCBI Taxonomy" id="428988"/>
    <lineage>
        <taxon>Bacteria</taxon>
        <taxon>Pseudomonadati</taxon>
        <taxon>Bacteroidota</taxon>
        <taxon>Flavobacteriia</taxon>
        <taxon>Flavobacteriales</taxon>
        <taxon>Flavobacteriaceae</taxon>
        <taxon>Flavobacterium</taxon>
    </lineage>
</organism>
<feature type="region of interest" description="Disordered" evidence="1">
    <location>
        <begin position="1"/>
        <end position="31"/>
    </location>
</feature>
<protein>
    <submittedName>
        <fullName evidence="3">Uncharacterized protein DUF4280</fullName>
    </submittedName>
</protein>
<comment type="caution">
    <text evidence="3">The sequence shown here is derived from an EMBL/GenBank/DDBJ whole genome shotgun (WGS) entry which is preliminary data.</text>
</comment>